<dbReference type="EMBL" id="MTKT01004619">
    <property type="protein sequence ID" value="OWM70427.1"/>
    <property type="molecule type" value="Genomic_DNA"/>
</dbReference>
<evidence type="ECO:0000313" key="2">
    <source>
        <dbReference type="Proteomes" id="UP000197138"/>
    </source>
</evidence>
<proteinExistence type="predicted"/>
<organism evidence="1 2">
    <name type="scientific">Punica granatum</name>
    <name type="common">Pomegranate</name>
    <dbReference type="NCBI Taxonomy" id="22663"/>
    <lineage>
        <taxon>Eukaryota</taxon>
        <taxon>Viridiplantae</taxon>
        <taxon>Streptophyta</taxon>
        <taxon>Embryophyta</taxon>
        <taxon>Tracheophyta</taxon>
        <taxon>Spermatophyta</taxon>
        <taxon>Magnoliopsida</taxon>
        <taxon>eudicotyledons</taxon>
        <taxon>Gunneridae</taxon>
        <taxon>Pentapetalae</taxon>
        <taxon>rosids</taxon>
        <taxon>malvids</taxon>
        <taxon>Myrtales</taxon>
        <taxon>Lythraceae</taxon>
        <taxon>Punica</taxon>
    </lineage>
</organism>
<dbReference type="Proteomes" id="UP000197138">
    <property type="component" value="Unassembled WGS sequence"/>
</dbReference>
<accession>A0A218WC32</accession>
<protein>
    <submittedName>
        <fullName evidence="1">Uncharacterized protein</fullName>
    </submittedName>
</protein>
<evidence type="ECO:0000313" key="1">
    <source>
        <dbReference type="EMBL" id="OWM70427.1"/>
    </source>
</evidence>
<comment type="caution">
    <text evidence="1">The sequence shown here is derived from an EMBL/GenBank/DDBJ whole genome shotgun (WGS) entry which is preliminary data.</text>
</comment>
<dbReference type="AlphaFoldDB" id="A0A218WC32"/>
<sequence>MIGTEDRNSEVDGNWKDEMMGHVVAGEDRLGLKKRLTKGMWKGVLGRAGLARDVLIWDS</sequence>
<name>A0A218WC32_PUNGR</name>
<reference evidence="2" key="1">
    <citation type="journal article" date="2017" name="Plant J.">
        <title>The pomegranate (Punica granatum L.) genome and the genomics of punicalagin biosynthesis.</title>
        <authorList>
            <person name="Qin G."/>
            <person name="Xu C."/>
            <person name="Ming R."/>
            <person name="Tang H."/>
            <person name="Guyot R."/>
            <person name="Kramer E.M."/>
            <person name="Hu Y."/>
            <person name="Yi X."/>
            <person name="Qi Y."/>
            <person name="Xu X."/>
            <person name="Gao Z."/>
            <person name="Pan H."/>
            <person name="Jian J."/>
            <person name="Tian Y."/>
            <person name="Yue Z."/>
            <person name="Xu Y."/>
        </authorList>
    </citation>
    <scope>NUCLEOTIDE SEQUENCE [LARGE SCALE GENOMIC DNA]</scope>
    <source>
        <strain evidence="2">cv. Dabenzi</strain>
    </source>
</reference>
<gene>
    <name evidence="1" type="ORF">CDL15_Pgr011903</name>
</gene>